<dbReference type="PROSITE" id="PS51186">
    <property type="entry name" value="GNAT"/>
    <property type="match status" value="1"/>
</dbReference>
<dbReference type="PANTHER" id="PTHR43415">
    <property type="entry name" value="SPERMIDINE N(1)-ACETYLTRANSFERASE"/>
    <property type="match status" value="1"/>
</dbReference>
<dbReference type="InterPro" id="IPR000182">
    <property type="entry name" value="GNAT_dom"/>
</dbReference>
<dbReference type="InterPro" id="IPR016181">
    <property type="entry name" value="Acyl_CoA_acyltransferase"/>
</dbReference>
<dbReference type="PANTHER" id="PTHR43415:SF3">
    <property type="entry name" value="GNAT-FAMILY ACETYLTRANSFERASE"/>
    <property type="match status" value="1"/>
</dbReference>
<sequence length="173" mass="20974">MIIGEGFILRNIVEEDYKRIYEWFQDEELRYYYSIRNTLIRYNQIKERLEHIDYNKNKEFMIELENGITIGKCALNSIDWINSNCELEILIGEKDYWSKGYGKRVIKKLIDYAFNNLNLYCVHLKVHSFNERGIKCYEECGFEQEGVLRNRLYRDGKYHNQIIMSILNEKLDK</sequence>
<name>A0A267MES8_9FIRM</name>
<dbReference type="Pfam" id="PF13302">
    <property type="entry name" value="Acetyltransf_3"/>
    <property type="match status" value="1"/>
</dbReference>
<dbReference type="OrthoDB" id="9795206at2"/>
<dbReference type="SUPFAM" id="SSF55729">
    <property type="entry name" value="Acyl-CoA N-acyltransferases (Nat)"/>
    <property type="match status" value="1"/>
</dbReference>
<evidence type="ECO:0000313" key="2">
    <source>
        <dbReference type="EMBL" id="PAB57385.1"/>
    </source>
</evidence>
<evidence type="ECO:0000313" key="3">
    <source>
        <dbReference type="Proteomes" id="UP000216024"/>
    </source>
</evidence>
<dbReference type="GO" id="GO:0016747">
    <property type="term" value="F:acyltransferase activity, transferring groups other than amino-acyl groups"/>
    <property type="evidence" value="ECO:0007669"/>
    <property type="project" value="InterPro"/>
</dbReference>
<dbReference type="AlphaFoldDB" id="A0A267MES8"/>
<dbReference type="EMBL" id="NIBG01000026">
    <property type="protein sequence ID" value="PAB57385.1"/>
    <property type="molecule type" value="Genomic_DNA"/>
</dbReference>
<dbReference type="Proteomes" id="UP000216024">
    <property type="component" value="Unassembled WGS sequence"/>
</dbReference>
<dbReference type="RefSeq" id="WP_095135343.1">
    <property type="nucleotide sequence ID" value="NZ_NIBG01000026.1"/>
</dbReference>
<organism evidence="2 3">
    <name type="scientific">Anaeromicrobium sediminis</name>
    <dbReference type="NCBI Taxonomy" id="1478221"/>
    <lineage>
        <taxon>Bacteria</taxon>
        <taxon>Bacillati</taxon>
        <taxon>Bacillota</taxon>
        <taxon>Clostridia</taxon>
        <taxon>Peptostreptococcales</taxon>
        <taxon>Thermotaleaceae</taxon>
        <taxon>Anaeromicrobium</taxon>
    </lineage>
</organism>
<dbReference type="Gene3D" id="3.40.630.30">
    <property type="match status" value="1"/>
</dbReference>
<evidence type="ECO:0000259" key="1">
    <source>
        <dbReference type="PROSITE" id="PS51186"/>
    </source>
</evidence>
<gene>
    <name evidence="2" type="ORF">CCE28_18995</name>
</gene>
<accession>A0A267MES8</accession>
<keyword evidence="3" id="KW-1185">Reference proteome</keyword>
<protein>
    <recommendedName>
        <fullName evidence="1">N-acetyltransferase domain-containing protein</fullName>
    </recommendedName>
</protein>
<feature type="domain" description="N-acetyltransferase" evidence="1">
    <location>
        <begin position="7"/>
        <end position="169"/>
    </location>
</feature>
<reference evidence="2 3" key="1">
    <citation type="submission" date="2017-06" db="EMBL/GenBank/DDBJ databases">
        <title>Draft genome sequence of anaerobic fermentative bacterium Anaeromicrobium sediminis DY2726D isolated from West Pacific Ocean sediments.</title>
        <authorList>
            <person name="Zeng X."/>
        </authorList>
    </citation>
    <scope>NUCLEOTIDE SEQUENCE [LARGE SCALE GENOMIC DNA]</scope>
    <source>
        <strain evidence="2 3">DY2726D</strain>
    </source>
</reference>
<proteinExistence type="predicted"/>
<comment type="caution">
    <text evidence="2">The sequence shown here is derived from an EMBL/GenBank/DDBJ whole genome shotgun (WGS) entry which is preliminary data.</text>
</comment>